<dbReference type="AlphaFoldDB" id="H2KTM7"/>
<feature type="binding site" evidence="3">
    <location>
        <position position="153"/>
    </location>
    <ligand>
        <name>Zn(2+)</name>
        <dbReference type="ChEBI" id="CHEBI:29105"/>
        <label>1</label>
    </ligand>
</feature>
<dbReference type="Proteomes" id="UP000008909">
    <property type="component" value="Unassembled WGS sequence"/>
</dbReference>
<dbReference type="InterPro" id="IPR036971">
    <property type="entry name" value="PDEase_catalytic_dom_sf"/>
</dbReference>
<dbReference type="PANTHER" id="PTHR11347">
    <property type="entry name" value="CYCLIC NUCLEOTIDE PHOSPHODIESTERASE"/>
    <property type="match status" value="1"/>
</dbReference>
<evidence type="ECO:0000313" key="5">
    <source>
        <dbReference type="EMBL" id="GAA39596.2"/>
    </source>
</evidence>
<reference evidence="5" key="1">
    <citation type="journal article" date="2011" name="Genome Biol.">
        <title>The draft genome of the carcinogenic human liver fluke Clonorchis sinensis.</title>
        <authorList>
            <person name="Wang X."/>
            <person name="Chen W."/>
            <person name="Huang Y."/>
            <person name="Sun J."/>
            <person name="Men J."/>
            <person name="Liu H."/>
            <person name="Luo F."/>
            <person name="Guo L."/>
            <person name="Lv X."/>
            <person name="Deng C."/>
            <person name="Zhou C."/>
            <person name="Fan Y."/>
            <person name="Li X."/>
            <person name="Huang L."/>
            <person name="Hu Y."/>
            <person name="Liang C."/>
            <person name="Hu X."/>
            <person name="Xu J."/>
            <person name="Yu X."/>
        </authorList>
    </citation>
    <scope>NUCLEOTIDE SEQUENCE [LARGE SCALE GENOMIC DNA]</scope>
    <source>
        <strain evidence="5">Henan</strain>
    </source>
</reference>
<keyword evidence="1 3" id="KW-0479">Metal-binding</keyword>
<dbReference type="SUPFAM" id="SSF109604">
    <property type="entry name" value="HD-domain/PDEase-like"/>
    <property type="match status" value="1"/>
</dbReference>
<evidence type="ECO:0000313" key="6">
    <source>
        <dbReference type="Proteomes" id="UP000008909"/>
    </source>
</evidence>
<dbReference type="InterPro" id="IPR023088">
    <property type="entry name" value="PDEase"/>
</dbReference>
<dbReference type="GO" id="GO:0004114">
    <property type="term" value="F:3',5'-cyclic-nucleotide phosphodiesterase activity"/>
    <property type="evidence" value="ECO:0007669"/>
    <property type="project" value="InterPro"/>
</dbReference>
<dbReference type="Gene3D" id="1.10.1300.10">
    <property type="entry name" value="3'5'-cyclic nucleotide phosphodiesterase, catalytic domain"/>
    <property type="match status" value="1"/>
</dbReference>
<organism evidence="5 6">
    <name type="scientific">Clonorchis sinensis</name>
    <name type="common">Chinese liver fluke</name>
    <dbReference type="NCBI Taxonomy" id="79923"/>
    <lineage>
        <taxon>Eukaryota</taxon>
        <taxon>Metazoa</taxon>
        <taxon>Spiralia</taxon>
        <taxon>Lophotrochozoa</taxon>
        <taxon>Platyhelminthes</taxon>
        <taxon>Trematoda</taxon>
        <taxon>Digenea</taxon>
        <taxon>Opisthorchiida</taxon>
        <taxon>Opisthorchiata</taxon>
        <taxon>Opisthorchiidae</taxon>
        <taxon>Clonorchis</taxon>
    </lineage>
</organism>
<accession>H2KTM7</accession>
<dbReference type="InterPro" id="IPR002073">
    <property type="entry name" value="PDEase_catalytic_dom"/>
</dbReference>
<sequence>MCFILWTSCFASTICGPYSPIWKYSPLYSPASFTISTIWAVTNQYLINTNNGLAILYNNKSVLENHQSYIGFDLFHSELQVDITKHFTTVQRQLFRKIVISLVLATNMPKHMTLLADSKTIVESQRASGSNEIKLDTLLVRIQILEYLVHASDLSSSTKPMNVYRQWVKRSTEELFQQGDPQLRSHSIRVTTSNEQQQPSYTSAVYSLQRINKIDCTEFSDIVVN</sequence>
<proteinExistence type="predicted"/>
<feature type="domain" description="PDEase" evidence="4">
    <location>
        <begin position="1"/>
        <end position="225"/>
    </location>
</feature>
<dbReference type="Pfam" id="PF00233">
    <property type="entry name" value="PDEase_I"/>
    <property type="match status" value="1"/>
</dbReference>
<dbReference type="PROSITE" id="PS51845">
    <property type="entry name" value="PDEASE_I_2"/>
    <property type="match status" value="1"/>
</dbReference>
<keyword evidence="2" id="KW-0378">Hydrolase</keyword>
<dbReference type="PRINTS" id="PR00387">
    <property type="entry name" value="PDIESTERASE1"/>
</dbReference>
<evidence type="ECO:0000259" key="4">
    <source>
        <dbReference type="PROSITE" id="PS51845"/>
    </source>
</evidence>
<evidence type="ECO:0000256" key="3">
    <source>
        <dbReference type="PIRSR" id="PIRSR623088-3"/>
    </source>
</evidence>
<protein>
    <submittedName>
        <fullName evidence="5">3' 5'-cyclic-nucleotide phosphodiesterase</fullName>
    </submittedName>
</protein>
<gene>
    <name evidence="5" type="ORF">CLF_105092</name>
</gene>
<name>H2KTM7_CLOSI</name>
<dbReference type="GO" id="GO:0007165">
    <property type="term" value="P:signal transduction"/>
    <property type="evidence" value="ECO:0007669"/>
    <property type="project" value="InterPro"/>
</dbReference>
<dbReference type="GO" id="GO:0046872">
    <property type="term" value="F:metal ion binding"/>
    <property type="evidence" value="ECO:0007669"/>
    <property type="project" value="UniProtKB-KW"/>
</dbReference>
<dbReference type="EMBL" id="DF143916">
    <property type="protein sequence ID" value="GAA39596.2"/>
    <property type="molecule type" value="Genomic_DNA"/>
</dbReference>
<evidence type="ECO:0000256" key="1">
    <source>
        <dbReference type="ARBA" id="ARBA00022723"/>
    </source>
</evidence>
<keyword evidence="6" id="KW-1185">Reference proteome</keyword>
<evidence type="ECO:0000256" key="2">
    <source>
        <dbReference type="ARBA" id="ARBA00022801"/>
    </source>
</evidence>